<dbReference type="GeneID" id="54467652"/>
<evidence type="ECO:0000313" key="3">
    <source>
        <dbReference type="Proteomes" id="UP000504636"/>
    </source>
</evidence>
<reference evidence="2 4" key="1">
    <citation type="journal article" date="2020" name="Stud. Mycol.">
        <title>101 Dothideomycetes genomes: a test case for predicting lifestyles and emergence of pathogens.</title>
        <authorList>
            <person name="Haridas S."/>
            <person name="Albert R."/>
            <person name="Binder M."/>
            <person name="Bloem J."/>
            <person name="Labutti K."/>
            <person name="Salamov A."/>
            <person name="Andreopoulos B."/>
            <person name="Baker S."/>
            <person name="Barry K."/>
            <person name="Bills G."/>
            <person name="Bluhm B."/>
            <person name="Cannon C."/>
            <person name="Castanera R."/>
            <person name="Culley D."/>
            <person name="Daum C."/>
            <person name="Ezra D."/>
            <person name="Gonzalez J."/>
            <person name="Henrissat B."/>
            <person name="Kuo A."/>
            <person name="Liang C."/>
            <person name="Lipzen A."/>
            <person name="Lutzoni F."/>
            <person name="Magnuson J."/>
            <person name="Mondo S."/>
            <person name="Nolan M."/>
            <person name="Ohm R."/>
            <person name="Pangilinan J."/>
            <person name="Park H.-J."/>
            <person name="Ramirez L."/>
            <person name="Alfaro M."/>
            <person name="Sun H."/>
            <person name="Tritt A."/>
            <person name="Yoshinaga Y."/>
            <person name="Zwiers L.-H."/>
            <person name="Turgeon B."/>
            <person name="Goodwin S."/>
            <person name="Spatafora J."/>
            <person name="Crous P."/>
            <person name="Grigoriev I."/>
        </authorList>
    </citation>
    <scope>NUCLEOTIDE SEQUENCE</scope>
    <source>
        <strain evidence="2 4">CBS 304.34</strain>
    </source>
</reference>
<keyword evidence="3" id="KW-1185">Reference proteome</keyword>
<dbReference type="OrthoDB" id="2275718at2759"/>
<proteinExistence type="predicted"/>
<evidence type="ECO:0000313" key="2">
    <source>
        <dbReference type="EMBL" id="KAF2816156.1"/>
    </source>
</evidence>
<sequence length="109" mass="12315">MQFCESEKLRVQKRQRSMVRESKAVKFNNLKRFSENFKLNTPVPTDLIPILAKDEAKQKHIVEKALKAIQEQKSTPPKPATVVADQKAPRLANANPDPAHTSPFTPRGL</sequence>
<reference evidence="4" key="3">
    <citation type="submission" date="2025-04" db="UniProtKB">
        <authorList>
            <consortium name="RefSeq"/>
        </authorList>
    </citation>
    <scope>IDENTIFICATION</scope>
    <source>
        <strain evidence="4">CBS 304.34</strain>
    </source>
</reference>
<dbReference type="Proteomes" id="UP000504636">
    <property type="component" value="Unplaced"/>
</dbReference>
<dbReference type="RefSeq" id="XP_033583120.1">
    <property type="nucleotide sequence ID" value="XM_033726759.1"/>
</dbReference>
<evidence type="ECO:0000256" key="1">
    <source>
        <dbReference type="SAM" id="MobiDB-lite"/>
    </source>
</evidence>
<name>A0A6A6Z4Z9_9PEZI</name>
<accession>A0A6A6Z4Z9</accession>
<dbReference type="AlphaFoldDB" id="A0A6A6Z4Z9"/>
<evidence type="ECO:0000313" key="4">
    <source>
        <dbReference type="RefSeq" id="XP_033583120.1"/>
    </source>
</evidence>
<feature type="region of interest" description="Disordered" evidence="1">
    <location>
        <begin position="70"/>
        <end position="109"/>
    </location>
</feature>
<dbReference type="EMBL" id="MU003693">
    <property type="protein sequence ID" value="KAF2816156.1"/>
    <property type="molecule type" value="Genomic_DNA"/>
</dbReference>
<gene>
    <name evidence="2 4" type="ORF">BDZ99DRAFT_542394</name>
</gene>
<reference evidence="4" key="2">
    <citation type="submission" date="2020-04" db="EMBL/GenBank/DDBJ databases">
        <authorList>
            <consortium name="NCBI Genome Project"/>
        </authorList>
    </citation>
    <scope>NUCLEOTIDE SEQUENCE</scope>
    <source>
        <strain evidence="4">CBS 304.34</strain>
    </source>
</reference>
<protein>
    <submittedName>
        <fullName evidence="2 4">Uncharacterized protein</fullName>
    </submittedName>
</protein>
<organism evidence="2">
    <name type="scientific">Mytilinidion resinicola</name>
    <dbReference type="NCBI Taxonomy" id="574789"/>
    <lineage>
        <taxon>Eukaryota</taxon>
        <taxon>Fungi</taxon>
        <taxon>Dikarya</taxon>
        <taxon>Ascomycota</taxon>
        <taxon>Pezizomycotina</taxon>
        <taxon>Dothideomycetes</taxon>
        <taxon>Pleosporomycetidae</taxon>
        <taxon>Mytilinidiales</taxon>
        <taxon>Mytilinidiaceae</taxon>
        <taxon>Mytilinidion</taxon>
    </lineage>
</organism>